<dbReference type="PANTHER" id="PTHR30399:SF1">
    <property type="entry name" value="UTP PYROPHOSPHATASE"/>
    <property type="match status" value="1"/>
</dbReference>
<reference evidence="2 4" key="2">
    <citation type="journal article" date="2017" name="BMC Genomics">
        <title>Genomic analysis of methanogenic archaea reveals a shift towards energy conservation.</title>
        <authorList>
            <person name="Gilmore S.P."/>
            <person name="Henske J.K."/>
            <person name="Sexton J.A."/>
            <person name="Solomon K.V."/>
            <person name="Seppala S."/>
            <person name="Yoo J.I."/>
            <person name="Huyett L.M."/>
            <person name="Pressman A."/>
            <person name="Cogan J.Z."/>
            <person name="Kivenson V."/>
            <person name="Peng X."/>
            <person name="Tan Y."/>
            <person name="Valentine D.L."/>
            <person name="O'Malley M.A."/>
        </authorList>
    </citation>
    <scope>NUCLEOTIDE SEQUENCE [LARGE SCALE GENOMIC DNA]</scope>
    <source>
        <strain evidence="2 4">1R-7</strain>
    </source>
</reference>
<dbReference type="EMBL" id="LWMS01000014">
    <property type="protein sequence ID" value="PWL08518.1"/>
    <property type="molecule type" value="Genomic_DNA"/>
</dbReference>
<organism evidence="2 4">
    <name type="scientific">Methanosphaera cuniculi</name>
    <dbReference type="NCBI Taxonomy" id="1077256"/>
    <lineage>
        <taxon>Archaea</taxon>
        <taxon>Methanobacteriati</taxon>
        <taxon>Methanobacteriota</taxon>
        <taxon>Methanomada group</taxon>
        <taxon>Methanobacteria</taxon>
        <taxon>Methanobacteriales</taxon>
        <taxon>Methanobacteriaceae</taxon>
        <taxon>Methanosphaera</taxon>
    </lineage>
</organism>
<evidence type="ECO:0000259" key="1">
    <source>
        <dbReference type="Pfam" id="PF01863"/>
    </source>
</evidence>
<dbReference type="AlphaFoldDB" id="A0A2A2HCY4"/>
<evidence type="ECO:0000313" key="2">
    <source>
        <dbReference type="EMBL" id="PAV07208.1"/>
    </source>
</evidence>
<dbReference type="CDD" id="cd07344">
    <property type="entry name" value="M48_yhfN_like"/>
    <property type="match status" value="1"/>
</dbReference>
<reference evidence="3 5" key="1">
    <citation type="submission" date="2016-04" db="EMBL/GenBank/DDBJ databases">
        <title>Genome sequence of Methanosphaera cuniculi DSM 4103.</title>
        <authorList>
            <person name="Poehlein A."/>
            <person name="Seedorf H."/>
            <person name="Daniel R."/>
        </authorList>
    </citation>
    <scope>NUCLEOTIDE SEQUENCE [LARGE SCALE GENOMIC DNA]</scope>
    <source>
        <strain evidence="3 5">DSM 4103</strain>
    </source>
</reference>
<keyword evidence="4" id="KW-1185">Reference proteome</keyword>
<accession>A0A2A2HCY4</accession>
<dbReference type="OrthoDB" id="308128at2157"/>
<dbReference type="Pfam" id="PF01863">
    <property type="entry name" value="YgjP-like"/>
    <property type="match status" value="1"/>
</dbReference>
<evidence type="ECO:0000313" key="4">
    <source>
        <dbReference type="Proteomes" id="UP000217528"/>
    </source>
</evidence>
<evidence type="ECO:0000313" key="3">
    <source>
        <dbReference type="EMBL" id="PWL08518.1"/>
    </source>
</evidence>
<dbReference type="RefSeq" id="WP_095608875.1">
    <property type="nucleotide sequence ID" value="NZ_CAUHCB010000010.1"/>
</dbReference>
<dbReference type="Proteomes" id="UP000246004">
    <property type="component" value="Unassembled WGS sequence"/>
</dbReference>
<protein>
    <recommendedName>
        <fullName evidence="1">YgjP-like metallopeptidase domain-containing protein</fullName>
    </recommendedName>
</protein>
<dbReference type="PANTHER" id="PTHR30399">
    <property type="entry name" value="UNCHARACTERIZED PROTEIN YGJP"/>
    <property type="match status" value="1"/>
</dbReference>
<dbReference type="Proteomes" id="UP000217528">
    <property type="component" value="Unassembled WGS sequence"/>
</dbReference>
<dbReference type="InterPro" id="IPR053136">
    <property type="entry name" value="UTP_pyrophosphatase-like"/>
</dbReference>
<sequence length="189" mass="22940">MKVKIKDITITCTAIYRKVKYIRFELTYDHLNLIIPEKTTQSIEDIIKIKENYLYKKIKQYQQLESNTTNLELNTLSDVNLRKLVDKFIKIYEKKLNVSVNRLQYRQTKYKWGSCSIRGNITLSYDLKYLPEKLIKYIVYHELTHLIVLKHNTEFFNIIKKEFPDYISLDEELKLYEFNIFKTKKRGEY</sequence>
<comment type="caution">
    <text evidence="2">The sequence shown here is derived from an EMBL/GenBank/DDBJ whole genome shotgun (WGS) entry which is preliminary data.</text>
</comment>
<dbReference type="Gene3D" id="3.30.2010.10">
    <property type="entry name" value="Metalloproteases ('zincins'), catalytic domain"/>
    <property type="match status" value="1"/>
</dbReference>
<dbReference type="InterPro" id="IPR002725">
    <property type="entry name" value="YgjP-like_metallopeptidase"/>
</dbReference>
<evidence type="ECO:0000313" key="5">
    <source>
        <dbReference type="Proteomes" id="UP000246004"/>
    </source>
</evidence>
<feature type="domain" description="YgjP-like metallopeptidase" evidence="1">
    <location>
        <begin position="74"/>
        <end position="174"/>
    </location>
</feature>
<name>A0A2A2HCY4_9EURY</name>
<dbReference type="EMBL" id="LMVN01000021">
    <property type="protein sequence ID" value="PAV07208.1"/>
    <property type="molecule type" value="Genomic_DNA"/>
</dbReference>
<proteinExistence type="predicted"/>
<gene>
    <name evidence="2" type="ORF">ASJ82_05930</name>
    <name evidence="3" type="ORF">MSCUN_05970</name>
</gene>